<feature type="domain" description="DUF7928" evidence="4">
    <location>
        <begin position="50"/>
        <end position="201"/>
    </location>
</feature>
<dbReference type="InterPro" id="IPR001173">
    <property type="entry name" value="Glyco_trans_2-like"/>
</dbReference>
<proteinExistence type="predicted"/>
<sequence>MGLFKKSTTTVVHARPIEETAADGVLELVNVDDKVRDAMMNLFSPSWSQRSDEMLEFIYEACSDHDWFELWEGTTPLIAVRVNLEHAVFPLHANNKYALTRTLERLNTNICFIMSTESVADFVRQLHPSAFVANLSTEINIQVRRDLTDFQHAKVHQSAAILRQTGQILFWGDDLEDLMKFATLVEDLIAQFLWRRKQTTAHDLPHGNHDEAVSLAIQEELDRPVQMLLPVMVFLTIMVNFIIIALAMRAIVFASIRTNNYLRFIFVLYFPFLFFLTSFFSLMLVVIVINCVGPVQQLYQNSKFYSCYPPKRMLRVLPHITVQCPVYKEDLGQVIVPTVQSIKLAIATYERQGGSASIFINDDGLQLLNPAQREMRKMYYAMNDIGWVARPGHGKNGFIRAGRFKKASNMNFAMDISQKLHEKLCDVERSSDWTEHDEADAYQACLNNVLAHEFSRTGHEPWAAGNISMGELILLVDSDTRVPLDCFLDAANEFHLSPNVAIIQHNSGVMQVVHDFFENAITYFTQSIYFSLQYATSAGDTAAFVGHNAFLRWSALQEVAWFDDTDGKTKYWSESHVSEDFEMSLKLQTQGYISRYATYSNEAFQEGVSLTCYDEMLRWSKYAYGCSELVFNPFSQWHRKGPFTDIFIHFLRSDLNSFSKFTMIGYIGTYYAIALRPLLVVNYLVMGWYRYFVEQGFAFYNEGFGVFLSVIFVFNLIGPVSAAIIKYRAAKNETFWRGLYDNFKWSLPLMIFLGGLSMHLSYALIAHLCDLVRLFCSLNVANSRTFNGVRPPRQSRKATSSQNFPRFGQRTSGYGPRALSWHLCRFTLLSLLLP</sequence>
<feature type="transmembrane region" description="Helical" evidence="2">
    <location>
        <begin position="227"/>
        <end position="252"/>
    </location>
</feature>
<feature type="transmembrane region" description="Helical" evidence="2">
    <location>
        <begin position="264"/>
        <end position="289"/>
    </location>
</feature>
<feature type="transmembrane region" description="Helical" evidence="2">
    <location>
        <begin position="704"/>
        <end position="725"/>
    </location>
</feature>
<feature type="region of interest" description="Disordered" evidence="1">
    <location>
        <begin position="789"/>
        <end position="809"/>
    </location>
</feature>
<dbReference type="Pfam" id="PF13632">
    <property type="entry name" value="Glyco_trans_2_3"/>
    <property type="match status" value="1"/>
</dbReference>
<gene>
    <name evidence="5" type="ORF">BCR37DRAFT_313427</name>
</gene>
<organism evidence="5 6">
    <name type="scientific">Protomyces lactucae-debilis</name>
    <dbReference type="NCBI Taxonomy" id="2754530"/>
    <lineage>
        <taxon>Eukaryota</taxon>
        <taxon>Fungi</taxon>
        <taxon>Dikarya</taxon>
        <taxon>Ascomycota</taxon>
        <taxon>Taphrinomycotina</taxon>
        <taxon>Taphrinomycetes</taxon>
        <taxon>Taphrinales</taxon>
        <taxon>Protomycetaceae</taxon>
        <taxon>Protomyces</taxon>
    </lineage>
</organism>
<keyword evidence="2" id="KW-0812">Transmembrane</keyword>
<dbReference type="InterPro" id="IPR029044">
    <property type="entry name" value="Nucleotide-diphossugar_trans"/>
</dbReference>
<reference evidence="5 6" key="1">
    <citation type="submission" date="2016-07" db="EMBL/GenBank/DDBJ databases">
        <title>Pervasive Adenine N6-methylation of Active Genes in Fungi.</title>
        <authorList>
            <consortium name="DOE Joint Genome Institute"/>
            <person name="Mondo S.J."/>
            <person name="Dannebaum R.O."/>
            <person name="Kuo R.C."/>
            <person name="Labutti K."/>
            <person name="Haridas S."/>
            <person name="Kuo A."/>
            <person name="Salamov A."/>
            <person name="Ahrendt S.R."/>
            <person name="Lipzen A."/>
            <person name="Sullivan W."/>
            <person name="Andreopoulos W.B."/>
            <person name="Clum A."/>
            <person name="Lindquist E."/>
            <person name="Daum C."/>
            <person name="Ramamoorthy G.K."/>
            <person name="Gryganskyi A."/>
            <person name="Culley D."/>
            <person name="Magnuson J.K."/>
            <person name="James T.Y."/>
            <person name="O'Malley M.A."/>
            <person name="Stajich J.E."/>
            <person name="Spatafora J.W."/>
            <person name="Visel A."/>
            <person name="Grigoriev I.V."/>
        </authorList>
    </citation>
    <scope>NUCLEOTIDE SEQUENCE [LARGE SCALE GENOMIC DNA]</scope>
    <source>
        <strain evidence="5 6">12-1054</strain>
    </source>
</reference>
<feature type="domain" description="Glycosyltransferase 2-like" evidence="3">
    <location>
        <begin position="472"/>
        <end position="680"/>
    </location>
</feature>
<dbReference type="PANTHER" id="PTHR35408">
    <property type="entry name" value="CHROMOSOME 15, WHOLE GENOME SHOTGUN SEQUENCE"/>
    <property type="match status" value="1"/>
</dbReference>
<dbReference type="PANTHER" id="PTHR35408:SF3">
    <property type="entry name" value="GLYCOSYLTRANSFERASE 2-LIKE DOMAIN-CONTAINING PROTEIN"/>
    <property type="match status" value="1"/>
</dbReference>
<evidence type="ECO:0000256" key="1">
    <source>
        <dbReference type="SAM" id="MobiDB-lite"/>
    </source>
</evidence>
<keyword evidence="2" id="KW-0472">Membrane</keyword>
<evidence type="ECO:0000256" key="2">
    <source>
        <dbReference type="SAM" id="Phobius"/>
    </source>
</evidence>
<dbReference type="Gene3D" id="3.90.550.10">
    <property type="entry name" value="Spore Coat Polysaccharide Biosynthesis Protein SpsA, Chain A"/>
    <property type="match status" value="1"/>
</dbReference>
<protein>
    <submittedName>
        <fullName evidence="5">Glycosyl transferase family group 2-domain-containing protein</fullName>
    </submittedName>
</protein>
<dbReference type="RefSeq" id="XP_040725299.1">
    <property type="nucleotide sequence ID" value="XM_040866942.1"/>
</dbReference>
<dbReference type="Pfam" id="PF25550">
    <property type="entry name" value="DUF7928"/>
    <property type="match status" value="1"/>
</dbReference>
<dbReference type="AlphaFoldDB" id="A0A1Y2FEQ6"/>
<name>A0A1Y2FEQ6_PROLT</name>
<comment type="caution">
    <text evidence="5">The sequence shown here is derived from an EMBL/GenBank/DDBJ whole genome shotgun (WGS) entry which is preliminary data.</text>
</comment>
<accession>A0A1Y2FEQ6</accession>
<evidence type="ECO:0000259" key="4">
    <source>
        <dbReference type="Pfam" id="PF25550"/>
    </source>
</evidence>
<dbReference type="InterPro" id="IPR057688">
    <property type="entry name" value="DUF7928"/>
</dbReference>
<keyword evidence="2" id="KW-1133">Transmembrane helix</keyword>
<keyword evidence="6" id="KW-1185">Reference proteome</keyword>
<feature type="transmembrane region" description="Helical" evidence="2">
    <location>
        <begin position="670"/>
        <end position="692"/>
    </location>
</feature>
<evidence type="ECO:0000313" key="5">
    <source>
        <dbReference type="EMBL" id="ORY82428.1"/>
    </source>
</evidence>
<dbReference type="GO" id="GO:0016740">
    <property type="term" value="F:transferase activity"/>
    <property type="evidence" value="ECO:0007669"/>
    <property type="project" value="UniProtKB-KW"/>
</dbReference>
<evidence type="ECO:0000313" key="6">
    <source>
        <dbReference type="Proteomes" id="UP000193685"/>
    </source>
</evidence>
<feature type="compositionally biased region" description="Polar residues" evidence="1">
    <location>
        <begin position="797"/>
        <end position="809"/>
    </location>
</feature>
<dbReference type="OrthoDB" id="38531at2759"/>
<dbReference type="EMBL" id="MCFI01000009">
    <property type="protein sequence ID" value="ORY82428.1"/>
    <property type="molecule type" value="Genomic_DNA"/>
</dbReference>
<feature type="transmembrane region" description="Helical" evidence="2">
    <location>
        <begin position="745"/>
        <end position="765"/>
    </location>
</feature>
<dbReference type="STRING" id="56484.A0A1Y2FEQ6"/>
<evidence type="ECO:0000259" key="3">
    <source>
        <dbReference type="Pfam" id="PF13632"/>
    </source>
</evidence>
<dbReference type="Proteomes" id="UP000193685">
    <property type="component" value="Unassembled WGS sequence"/>
</dbReference>
<keyword evidence="5" id="KW-0808">Transferase</keyword>
<dbReference type="GeneID" id="63783541"/>
<dbReference type="SUPFAM" id="SSF53448">
    <property type="entry name" value="Nucleotide-diphospho-sugar transferases"/>
    <property type="match status" value="1"/>
</dbReference>